<dbReference type="InterPro" id="IPR036237">
    <property type="entry name" value="Xyl_isomerase-like_sf"/>
</dbReference>
<protein>
    <submittedName>
        <fullName evidence="2">Sugar phosphate isomerase/epimerase</fullName>
    </submittedName>
</protein>
<dbReference type="InterPro" id="IPR050312">
    <property type="entry name" value="IolE/XylAMocC-like"/>
</dbReference>
<evidence type="ECO:0000313" key="2">
    <source>
        <dbReference type="EMBL" id="WDR06963.1"/>
    </source>
</evidence>
<organism evidence="2 3">
    <name type="scientific">Devosia rhodophyticola</name>
    <dbReference type="NCBI Taxonomy" id="3026423"/>
    <lineage>
        <taxon>Bacteria</taxon>
        <taxon>Pseudomonadati</taxon>
        <taxon>Pseudomonadota</taxon>
        <taxon>Alphaproteobacteria</taxon>
        <taxon>Hyphomicrobiales</taxon>
        <taxon>Devosiaceae</taxon>
        <taxon>Devosia</taxon>
    </lineage>
</organism>
<dbReference type="Gene3D" id="3.20.20.150">
    <property type="entry name" value="Divalent-metal-dependent TIM barrel enzymes"/>
    <property type="match status" value="1"/>
</dbReference>
<dbReference type="PANTHER" id="PTHR12110:SF41">
    <property type="entry name" value="INOSOSE DEHYDRATASE"/>
    <property type="match status" value="1"/>
</dbReference>
<dbReference type="RefSeq" id="WP_282212476.1">
    <property type="nucleotide sequence ID" value="NZ_CP118247.1"/>
</dbReference>
<name>A0ABY7Z009_9HYPH</name>
<gene>
    <name evidence="2" type="ORF">PSQ90_05850</name>
</gene>
<sequence length="255" mass="29018">MAKSLLSYQLWSSRKEPSIRKQLEVLAAAGYTDVQPHHEQYDNPRELRRMLDNFNLSARSAHIQYDMLAPNQMDRTLEAMAVLGVELVIMPWLPKLLIPTDRAGWQGIGEEMHGHISTFETSGMRFAWHNHGEELLPLTDGSYPIDHVLGDHLLWEIDIGWVLSVGETPDRWLERYSGRIPAVHVKDVPEEGTNLEEDGQITIGRGIVDWNSLWPKCIAAGAEIMVAEHDQPLDYAAFARDSIPTMKTLQMRETE</sequence>
<dbReference type="EMBL" id="CP118247">
    <property type="protein sequence ID" value="WDR06963.1"/>
    <property type="molecule type" value="Genomic_DNA"/>
</dbReference>
<dbReference type="InterPro" id="IPR013022">
    <property type="entry name" value="Xyl_isomerase-like_TIM-brl"/>
</dbReference>
<accession>A0ABY7Z009</accession>
<keyword evidence="2" id="KW-0413">Isomerase</keyword>
<dbReference type="SUPFAM" id="SSF51658">
    <property type="entry name" value="Xylose isomerase-like"/>
    <property type="match status" value="1"/>
</dbReference>
<evidence type="ECO:0000259" key="1">
    <source>
        <dbReference type="Pfam" id="PF01261"/>
    </source>
</evidence>
<dbReference type="Pfam" id="PF01261">
    <property type="entry name" value="AP_endonuc_2"/>
    <property type="match status" value="1"/>
</dbReference>
<keyword evidence="3" id="KW-1185">Reference proteome</keyword>
<proteinExistence type="predicted"/>
<reference evidence="2 3" key="1">
    <citation type="submission" date="2023-02" db="EMBL/GenBank/DDBJ databases">
        <title>Devosia chondri sp. nov., isolated from the phycosphere of marine algae.</title>
        <authorList>
            <person name="Kim J.M."/>
            <person name="Lee J.K."/>
            <person name="Choi B.J."/>
            <person name="Bayburt H."/>
            <person name="Jeon C.O."/>
        </authorList>
    </citation>
    <scope>NUCLEOTIDE SEQUENCE [LARGE SCALE GENOMIC DNA]</scope>
    <source>
        <strain evidence="2 3">G2-5</strain>
    </source>
</reference>
<feature type="domain" description="Xylose isomerase-like TIM barrel" evidence="1">
    <location>
        <begin position="24"/>
        <end position="213"/>
    </location>
</feature>
<evidence type="ECO:0000313" key="3">
    <source>
        <dbReference type="Proteomes" id="UP001222118"/>
    </source>
</evidence>
<dbReference type="PANTHER" id="PTHR12110">
    <property type="entry name" value="HYDROXYPYRUVATE ISOMERASE"/>
    <property type="match status" value="1"/>
</dbReference>
<dbReference type="Proteomes" id="UP001222118">
    <property type="component" value="Chromosome"/>
</dbReference>
<dbReference type="GO" id="GO:0016853">
    <property type="term" value="F:isomerase activity"/>
    <property type="evidence" value="ECO:0007669"/>
    <property type="project" value="UniProtKB-KW"/>
</dbReference>